<dbReference type="PANTHER" id="PTHR10859:SF91">
    <property type="entry name" value="DOLICHYL-PHOSPHATE BETA-GLUCOSYLTRANSFERASE"/>
    <property type="match status" value="1"/>
</dbReference>
<dbReference type="Gene3D" id="3.90.550.10">
    <property type="entry name" value="Spore Coat Polysaccharide Biosynthesis Protein SpsA, Chain A"/>
    <property type="match status" value="1"/>
</dbReference>
<dbReference type="EMBL" id="CP089983">
    <property type="protein sequence ID" value="WXB08705.1"/>
    <property type="molecule type" value="Genomic_DNA"/>
</dbReference>
<dbReference type="SUPFAM" id="SSF53448">
    <property type="entry name" value="Nucleotide-diphospho-sugar transferases"/>
    <property type="match status" value="1"/>
</dbReference>
<name>A0ABZ2LD53_9BACT</name>
<organism evidence="2 3">
    <name type="scientific">Pendulispora rubella</name>
    <dbReference type="NCBI Taxonomy" id="2741070"/>
    <lineage>
        <taxon>Bacteria</taxon>
        <taxon>Pseudomonadati</taxon>
        <taxon>Myxococcota</taxon>
        <taxon>Myxococcia</taxon>
        <taxon>Myxococcales</taxon>
        <taxon>Sorangiineae</taxon>
        <taxon>Pendulisporaceae</taxon>
        <taxon>Pendulispora</taxon>
    </lineage>
</organism>
<dbReference type="PANTHER" id="PTHR10859">
    <property type="entry name" value="GLYCOSYL TRANSFERASE"/>
    <property type="match status" value="1"/>
</dbReference>
<evidence type="ECO:0000259" key="1">
    <source>
        <dbReference type="Pfam" id="PF00535"/>
    </source>
</evidence>
<accession>A0ABZ2LD53</accession>
<keyword evidence="2" id="KW-0328">Glycosyltransferase</keyword>
<dbReference type="RefSeq" id="WP_394838376.1">
    <property type="nucleotide sequence ID" value="NZ_CP089929.1"/>
</dbReference>
<dbReference type="EC" id="2.4.-.-" evidence="2"/>
<dbReference type="GO" id="GO:0016757">
    <property type="term" value="F:glycosyltransferase activity"/>
    <property type="evidence" value="ECO:0007669"/>
    <property type="project" value="UniProtKB-KW"/>
</dbReference>
<sequence>MNRLTIVVPCYNEGRRLDAGGFTEITAASPDISLLFVNDGSSDDTEERLREIERMRPSQIGVLSLSKNVGKGEAVRRGMLSAFDDGPDAVGYYDADLSTPPSELLRMWDVLRERDIAVLLAARVGLLGTTIERHAFRHFSGRIFATFASMTLNLRVYDTQCGAKLFMASPALRAALEDPFVSRWAFDVELLGRLLTGTEHIAPLREEELQEIPLQAWVDVPGSKLHIGSMVKTTSELLLIAGDLARRARRRKRA</sequence>
<feature type="domain" description="Glycosyltransferase 2-like" evidence="1">
    <location>
        <begin position="5"/>
        <end position="166"/>
    </location>
</feature>
<gene>
    <name evidence="2" type="ORF">LVJ94_15860</name>
</gene>
<dbReference type="Proteomes" id="UP001374803">
    <property type="component" value="Chromosome"/>
</dbReference>
<keyword evidence="2" id="KW-0808">Transferase</keyword>
<evidence type="ECO:0000313" key="3">
    <source>
        <dbReference type="Proteomes" id="UP001374803"/>
    </source>
</evidence>
<keyword evidence="3" id="KW-1185">Reference proteome</keyword>
<dbReference type="InterPro" id="IPR029044">
    <property type="entry name" value="Nucleotide-diphossugar_trans"/>
</dbReference>
<reference evidence="2" key="1">
    <citation type="submission" date="2021-12" db="EMBL/GenBank/DDBJ databases">
        <title>Discovery of the Pendulisporaceae a myxobacterial family with distinct sporulation behavior and unique specialized metabolism.</title>
        <authorList>
            <person name="Garcia R."/>
            <person name="Popoff A."/>
            <person name="Bader C.D."/>
            <person name="Loehr J."/>
            <person name="Walesch S."/>
            <person name="Walt C."/>
            <person name="Boldt J."/>
            <person name="Bunk B."/>
            <person name="Haeckl F.J.F.P.J."/>
            <person name="Gunesch A.P."/>
            <person name="Birkelbach J."/>
            <person name="Nuebel U."/>
            <person name="Pietschmann T."/>
            <person name="Bach T."/>
            <person name="Mueller R."/>
        </authorList>
    </citation>
    <scope>NUCLEOTIDE SEQUENCE</scope>
    <source>
        <strain evidence="2">MSr11367</strain>
    </source>
</reference>
<evidence type="ECO:0000313" key="2">
    <source>
        <dbReference type="EMBL" id="WXB08705.1"/>
    </source>
</evidence>
<dbReference type="InterPro" id="IPR001173">
    <property type="entry name" value="Glyco_trans_2-like"/>
</dbReference>
<proteinExistence type="predicted"/>
<dbReference type="Pfam" id="PF00535">
    <property type="entry name" value="Glycos_transf_2"/>
    <property type="match status" value="1"/>
</dbReference>
<protein>
    <submittedName>
        <fullName evidence="2">Glycosyltransferase</fullName>
        <ecNumber evidence="2">2.4.-.-</ecNumber>
    </submittedName>
</protein>